<sequence length="132" mass="15766">MCQKIKYVRALAHFPAQTMIDYREEFEGTIKLRSATLKGDSSVLIEVRYRTMKMCQKIKYVRALVHFPAQTMIDYRDEFEGTIKLRSVTLKGREHYRWQKRAFLSMARCEDLNDLLEQRIRSRTLVKSRILT</sequence>
<reference evidence="1 3" key="1">
    <citation type="journal article" date="2019" name="Sci. Rep.">
        <title>Orb-weaving spider Araneus ventricosus genome elucidates the spidroin gene catalogue.</title>
        <authorList>
            <person name="Kono N."/>
            <person name="Nakamura H."/>
            <person name="Ohtoshi R."/>
            <person name="Moran D.A.P."/>
            <person name="Shinohara A."/>
            <person name="Yoshida Y."/>
            <person name="Fujiwara M."/>
            <person name="Mori M."/>
            <person name="Tomita M."/>
            <person name="Arakawa K."/>
        </authorList>
    </citation>
    <scope>NUCLEOTIDE SEQUENCE [LARGE SCALE GENOMIC DNA]</scope>
</reference>
<accession>A0A4Y2U9E7</accession>
<dbReference type="EMBL" id="BGPR01034027">
    <property type="protein sequence ID" value="GBO08199.1"/>
    <property type="molecule type" value="Genomic_DNA"/>
</dbReference>
<keyword evidence="3" id="KW-1185">Reference proteome</keyword>
<evidence type="ECO:0000313" key="3">
    <source>
        <dbReference type="Proteomes" id="UP000499080"/>
    </source>
</evidence>
<protein>
    <submittedName>
        <fullName evidence="1">Uncharacterized protein</fullName>
    </submittedName>
</protein>
<dbReference type="EMBL" id="BGPR01034026">
    <property type="protein sequence ID" value="GBO08197.1"/>
    <property type="molecule type" value="Genomic_DNA"/>
</dbReference>
<comment type="caution">
    <text evidence="1">The sequence shown here is derived from an EMBL/GenBank/DDBJ whole genome shotgun (WGS) entry which is preliminary data.</text>
</comment>
<organism evidence="1 3">
    <name type="scientific">Araneus ventricosus</name>
    <name type="common">Orbweaver spider</name>
    <name type="synonym">Epeira ventricosa</name>
    <dbReference type="NCBI Taxonomy" id="182803"/>
    <lineage>
        <taxon>Eukaryota</taxon>
        <taxon>Metazoa</taxon>
        <taxon>Ecdysozoa</taxon>
        <taxon>Arthropoda</taxon>
        <taxon>Chelicerata</taxon>
        <taxon>Arachnida</taxon>
        <taxon>Araneae</taxon>
        <taxon>Araneomorphae</taxon>
        <taxon>Entelegynae</taxon>
        <taxon>Araneoidea</taxon>
        <taxon>Araneidae</taxon>
        <taxon>Araneus</taxon>
    </lineage>
</organism>
<name>A0A4Y2U9E7_ARAVE</name>
<gene>
    <name evidence="2" type="ORF">AVEN_116972_1</name>
    <name evidence="1" type="ORF">AVEN_90030_1</name>
</gene>
<proteinExistence type="predicted"/>
<dbReference type="Proteomes" id="UP000499080">
    <property type="component" value="Unassembled WGS sequence"/>
</dbReference>
<evidence type="ECO:0000313" key="1">
    <source>
        <dbReference type="EMBL" id="GBO08197.1"/>
    </source>
</evidence>
<dbReference type="AlphaFoldDB" id="A0A4Y2U9E7"/>
<evidence type="ECO:0000313" key="2">
    <source>
        <dbReference type="EMBL" id="GBO08199.1"/>
    </source>
</evidence>